<comment type="caution">
    <text evidence="3">The sequence shown here is derived from an EMBL/GenBank/DDBJ whole genome shotgun (WGS) entry which is preliminary data.</text>
</comment>
<dbReference type="RefSeq" id="WP_103130571.1">
    <property type="nucleotide sequence ID" value="NZ_BFAG01000013.1"/>
</dbReference>
<sequence length="954" mass="104046">MTNSTPRRKLIEVALPLDAINAASAREKSIRHGHPSTLHLWWARRPLATARAILFAQLVDDPNDAAAPLEFVQACRELTVMTPGNDSKRPRTPGRPGTFATAEDTPRNRLFDFIAELVEWENTTNEKVLAKANHLIRLCTGNNPPPVLDPFSGGCTIPLEAQRLGLEAHGSDLNPVAVMIGKASIEIPTRFAGRPPVHPTAKGITGGTYKGAQGLAEDVRYYGQWMKEEAERRIGHLYPKAKLPDGKEATVIAWLWARTVASPDPATNGAHVPLLSTYELSRMKGKEAYVEPVVEGNTYRFVVRKGKIPAHLKDGTVGRTGARCILTGTPFPLTYIRAEGKAGRMGQRLMAVVAEGNRERVYLDPTEEIEKVAASAEPEWIPEAKLPTNPRDFKTPNYGMTTFGDLFTPRQLTALTTFSDLVAEARERVRADALVRGMDGGKPLRDGGNGGQAYAEGIAAYLSFCVSGLADRLTTICTWDVGGATWGTKTRNTFSRQAIPMTWGFTEVNPFSGQSGSWDNSLEYTSKGMEGLAASASGSLLQVDAASRLVPDNAVISTDPPYYDNIGYADLSDFFYVWLRRSLRSTYPDVFGGMLVPKTGELVATPYRHGSKENAETFFLNGMTQAMHNMATQGNQEYPAAIYYAFKQSETDAGGVSSTGWATFLEAIIRAGYSINGTWPVRTELSNRMIGKDANALASSIVMVCRPRPTDAPLTTRADFLRELRRTLPEALQALTASNIAPVDMAQASIGPGMAVFSKYSQVLESDGSRMPVRVALQLINAALDEYLAEQEGHLDEDTRFAVTWFEAHGMDEAAYGEAETLATARGVSVAGVQEAGLILARAGRVRLKRRDELAQDWTPQTDKHPTTWEAVQHLARINDEQGAEAAGALMAQLGDLADSARQLAYRLYGICERKGWSAEGQVYNALVASWSEAAEAAARVEKREVVVQPGLFE</sequence>
<evidence type="ECO:0000313" key="3">
    <source>
        <dbReference type="EMBL" id="GBF07242.1"/>
    </source>
</evidence>
<dbReference type="InterPro" id="IPR009537">
    <property type="entry name" value="DUF1156"/>
</dbReference>
<dbReference type="SUPFAM" id="SSF53335">
    <property type="entry name" value="S-adenosyl-L-methionine-dependent methyltransferases"/>
    <property type="match status" value="1"/>
</dbReference>
<dbReference type="InterPro" id="IPR029063">
    <property type="entry name" value="SAM-dependent_MTases_sf"/>
</dbReference>
<proteinExistence type="predicted"/>
<feature type="region of interest" description="Disordered" evidence="1">
    <location>
        <begin position="82"/>
        <end position="102"/>
    </location>
</feature>
<evidence type="ECO:0000256" key="1">
    <source>
        <dbReference type="SAM" id="MobiDB-lite"/>
    </source>
</evidence>
<organism evidence="3 4">
    <name type="scientific">Deinococcus aerius</name>
    <dbReference type="NCBI Taxonomy" id="200253"/>
    <lineage>
        <taxon>Bacteria</taxon>
        <taxon>Thermotogati</taxon>
        <taxon>Deinococcota</taxon>
        <taxon>Deinococci</taxon>
        <taxon>Deinococcales</taxon>
        <taxon>Deinococcaceae</taxon>
        <taxon>Deinococcus</taxon>
    </lineage>
</organism>
<evidence type="ECO:0000259" key="2">
    <source>
        <dbReference type="Pfam" id="PF06634"/>
    </source>
</evidence>
<name>A0A2I9CYK5_9DEIO</name>
<dbReference type="Gene3D" id="3.40.50.150">
    <property type="entry name" value="Vaccinia Virus protein VP39"/>
    <property type="match status" value="1"/>
</dbReference>
<dbReference type="OrthoDB" id="9800801at2"/>
<accession>A0A2I9CYK5</accession>
<dbReference type="REBASE" id="260258">
    <property type="entry name" value="M.Dae125ORF130072P"/>
</dbReference>
<reference evidence="4" key="1">
    <citation type="submission" date="2018-01" db="EMBL/GenBank/DDBJ databases">
        <title>Draft Genome Sequence of the Radioresistant Bacterium Deinococcus aerius TR0125, Isolated from the Higher Atmosphere above Japan.</title>
        <authorList>
            <person name="Satoh K."/>
            <person name="Arai H."/>
            <person name="Sanzen T."/>
            <person name="Kawaguchi Y."/>
            <person name="Hayashi H."/>
            <person name="Yokobori S."/>
            <person name="Yamagishi A."/>
            <person name="Oono Y."/>
            <person name="Narumi I."/>
        </authorList>
    </citation>
    <scope>NUCLEOTIDE SEQUENCE [LARGE SCALE GENOMIC DNA]</scope>
    <source>
        <strain evidence="4">TR0125</strain>
    </source>
</reference>
<gene>
    <name evidence="3" type="ORF">DAERI_130072</name>
</gene>
<dbReference type="Proteomes" id="UP000236569">
    <property type="component" value="Unassembled WGS sequence"/>
</dbReference>
<keyword evidence="4" id="KW-1185">Reference proteome</keyword>
<dbReference type="EMBL" id="BFAG01000013">
    <property type="protein sequence ID" value="GBF07242.1"/>
    <property type="molecule type" value="Genomic_DNA"/>
</dbReference>
<feature type="domain" description="DUF1156" evidence="2">
    <location>
        <begin position="14"/>
        <end position="64"/>
    </location>
</feature>
<protein>
    <recommendedName>
        <fullName evidence="2">DUF1156 domain-containing protein</fullName>
    </recommendedName>
</protein>
<dbReference type="Pfam" id="PF06634">
    <property type="entry name" value="DUF1156"/>
    <property type="match status" value="1"/>
</dbReference>
<dbReference type="AlphaFoldDB" id="A0A2I9CYK5"/>
<evidence type="ECO:0000313" key="4">
    <source>
        <dbReference type="Proteomes" id="UP000236569"/>
    </source>
</evidence>